<evidence type="ECO:0000313" key="1">
    <source>
        <dbReference type="EMBL" id="KMQ85811.1"/>
    </source>
</evidence>
<dbReference type="STRING" id="67767.A0A0J7K6I2"/>
<dbReference type="PANTHER" id="PTHR46579">
    <property type="entry name" value="F5/8 TYPE C DOMAIN-CONTAINING PROTEIN-RELATED"/>
    <property type="match status" value="1"/>
</dbReference>
<reference evidence="1 2" key="1">
    <citation type="submission" date="2015-04" db="EMBL/GenBank/DDBJ databases">
        <title>Lasius niger genome sequencing.</title>
        <authorList>
            <person name="Konorov E.A."/>
            <person name="Nikitin M.A."/>
            <person name="Kirill M.V."/>
            <person name="Chang P."/>
        </authorList>
    </citation>
    <scope>NUCLEOTIDE SEQUENCE [LARGE SCALE GENOMIC DNA]</scope>
    <source>
        <tissue evidence="1">Whole</tissue>
    </source>
</reference>
<proteinExistence type="predicted"/>
<protein>
    <submittedName>
        <fullName evidence="1">Uncharacterized protein</fullName>
    </submittedName>
</protein>
<dbReference type="PaxDb" id="67767-A0A0J7K6I2"/>
<comment type="caution">
    <text evidence="1">The sequence shown here is derived from an EMBL/GenBank/DDBJ whole genome shotgun (WGS) entry which is preliminary data.</text>
</comment>
<gene>
    <name evidence="1" type="ORF">RF55_15417</name>
</gene>
<dbReference type="PANTHER" id="PTHR46579:SF1">
    <property type="entry name" value="F5_8 TYPE C DOMAIN-CONTAINING PROTEIN"/>
    <property type="match status" value="1"/>
</dbReference>
<accession>A0A0J7K6I2</accession>
<dbReference type="Proteomes" id="UP000036403">
    <property type="component" value="Unassembled WGS sequence"/>
</dbReference>
<sequence length="281" mass="31322">MYDHSQENPCSDENTKCSKLSRIEEINVAGSSNEIANEVAIIPILSSEKDSDSKGLQSSDEEVNDISSCLNHKGDDSSLCTDNSSEYEIDLASDMDECEEIPTADEDDNNVIDNADDHNQDPHMEQFRQVLYKGCNLSKEESKMLLVSLALRHQLTDAALESLIQPFIDELIDLHNNGFITTTFTHKEAICIKVHTLVAPVDSVARSMIQNTKQFNGKYGCSYCYNKGKSVKGVKGPSVTQLIPLFDIIKSFPPDYMHSVAEGVIKQFVMAWFDSSNHDKE</sequence>
<feature type="non-terminal residue" evidence="1">
    <location>
        <position position="281"/>
    </location>
</feature>
<name>A0A0J7K6I2_LASNI</name>
<dbReference type="EMBL" id="LBMM01013116">
    <property type="protein sequence ID" value="KMQ85811.1"/>
    <property type="molecule type" value="Genomic_DNA"/>
</dbReference>
<organism evidence="1 2">
    <name type="scientific">Lasius niger</name>
    <name type="common">Black garden ant</name>
    <dbReference type="NCBI Taxonomy" id="67767"/>
    <lineage>
        <taxon>Eukaryota</taxon>
        <taxon>Metazoa</taxon>
        <taxon>Ecdysozoa</taxon>
        <taxon>Arthropoda</taxon>
        <taxon>Hexapoda</taxon>
        <taxon>Insecta</taxon>
        <taxon>Pterygota</taxon>
        <taxon>Neoptera</taxon>
        <taxon>Endopterygota</taxon>
        <taxon>Hymenoptera</taxon>
        <taxon>Apocrita</taxon>
        <taxon>Aculeata</taxon>
        <taxon>Formicoidea</taxon>
        <taxon>Formicidae</taxon>
        <taxon>Formicinae</taxon>
        <taxon>Lasius</taxon>
        <taxon>Lasius</taxon>
    </lineage>
</organism>
<keyword evidence="2" id="KW-1185">Reference proteome</keyword>
<dbReference type="OrthoDB" id="8191915at2759"/>
<evidence type="ECO:0000313" key="2">
    <source>
        <dbReference type="Proteomes" id="UP000036403"/>
    </source>
</evidence>
<dbReference type="AlphaFoldDB" id="A0A0J7K6I2"/>